<dbReference type="AlphaFoldDB" id="A0A200R732"/>
<dbReference type="InParanoid" id="A0A200R732"/>
<name>A0A200R732_MACCD</name>
<sequence>MKQRNGGVDEERVTGDCKTYDPVCNLVEETTRNNREKLCSLIEDNFEKYRDEPKKQSSREENSCTLSISMALVLVFHSRHFCPGQGPLPHFFIHIHWTTGHSKNNLKPSNFLINEWVKGIMVYRTELRK</sequence>
<evidence type="ECO:0000313" key="2">
    <source>
        <dbReference type="Proteomes" id="UP000195402"/>
    </source>
</evidence>
<evidence type="ECO:0000313" key="1">
    <source>
        <dbReference type="EMBL" id="OVA18473.1"/>
    </source>
</evidence>
<comment type="caution">
    <text evidence="1">The sequence shown here is derived from an EMBL/GenBank/DDBJ whole genome shotgun (WGS) entry which is preliminary data.</text>
</comment>
<proteinExistence type="predicted"/>
<protein>
    <submittedName>
        <fullName evidence="1">Uncharacterized protein</fullName>
    </submittedName>
</protein>
<accession>A0A200R732</accession>
<keyword evidence="2" id="KW-1185">Reference proteome</keyword>
<reference evidence="1 2" key="1">
    <citation type="journal article" date="2017" name="Mol. Plant">
        <title>The Genome of Medicinal Plant Macleaya cordata Provides New Insights into Benzylisoquinoline Alkaloids Metabolism.</title>
        <authorList>
            <person name="Liu X."/>
            <person name="Liu Y."/>
            <person name="Huang P."/>
            <person name="Ma Y."/>
            <person name="Qing Z."/>
            <person name="Tang Q."/>
            <person name="Cao H."/>
            <person name="Cheng P."/>
            <person name="Zheng Y."/>
            <person name="Yuan Z."/>
            <person name="Zhou Y."/>
            <person name="Liu J."/>
            <person name="Tang Z."/>
            <person name="Zhuo Y."/>
            <person name="Zhang Y."/>
            <person name="Yu L."/>
            <person name="Huang J."/>
            <person name="Yang P."/>
            <person name="Peng Q."/>
            <person name="Zhang J."/>
            <person name="Jiang W."/>
            <person name="Zhang Z."/>
            <person name="Lin K."/>
            <person name="Ro D.K."/>
            <person name="Chen X."/>
            <person name="Xiong X."/>
            <person name="Shang Y."/>
            <person name="Huang S."/>
            <person name="Zeng J."/>
        </authorList>
    </citation>
    <scope>NUCLEOTIDE SEQUENCE [LARGE SCALE GENOMIC DNA]</scope>
    <source>
        <strain evidence="2">cv. BLH2017</strain>
        <tissue evidence="1">Root</tissue>
    </source>
</reference>
<dbReference type="Proteomes" id="UP000195402">
    <property type="component" value="Unassembled WGS sequence"/>
</dbReference>
<dbReference type="EMBL" id="MVGT01000436">
    <property type="protein sequence ID" value="OVA18473.1"/>
    <property type="molecule type" value="Genomic_DNA"/>
</dbReference>
<organism evidence="1 2">
    <name type="scientific">Macleaya cordata</name>
    <name type="common">Five-seeded plume-poppy</name>
    <name type="synonym">Bocconia cordata</name>
    <dbReference type="NCBI Taxonomy" id="56857"/>
    <lineage>
        <taxon>Eukaryota</taxon>
        <taxon>Viridiplantae</taxon>
        <taxon>Streptophyta</taxon>
        <taxon>Embryophyta</taxon>
        <taxon>Tracheophyta</taxon>
        <taxon>Spermatophyta</taxon>
        <taxon>Magnoliopsida</taxon>
        <taxon>Ranunculales</taxon>
        <taxon>Papaveraceae</taxon>
        <taxon>Papaveroideae</taxon>
        <taxon>Macleaya</taxon>
    </lineage>
</organism>
<gene>
    <name evidence="1" type="ORF">BVC80_1833g154</name>
</gene>